<evidence type="ECO:0000259" key="2">
    <source>
        <dbReference type="Pfam" id="PF04765"/>
    </source>
</evidence>
<dbReference type="EMBL" id="GGEC01063169">
    <property type="protein sequence ID" value="MBX43653.1"/>
    <property type="molecule type" value="Transcribed_RNA"/>
</dbReference>
<accession>A0A2P2NMF2</accession>
<reference evidence="3" key="1">
    <citation type="submission" date="2018-02" db="EMBL/GenBank/DDBJ databases">
        <title>Rhizophora mucronata_Transcriptome.</title>
        <authorList>
            <person name="Meera S.P."/>
            <person name="Sreeshan A."/>
            <person name="Augustine A."/>
        </authorList>
    </citation>
    <scope>NUCLEOTIDE SEQUENCE</scope>
    <source>
        <tissue evidence="3">Leaf</tissue>
    </source>
</reference>
<feature type="region of interest" description="Disordered" evidence="1">
    <location>
        <begin position="79"/>
        <end position="103"/>
    </location>
</feature>
<sequence length="103" mass="12020">MVRDKIQAKTNWTVNMFLDCQRRNFVIQKYHRNVLLSRMATPPPVFPPPSPRILVNELPFRMAPEGGRERVVGTPIQRGTRRLKRSSRHHRRVVSGFRDTDSG</sequence>
<dbReference type="InterPro" id="IPR048354">
    <property type="entry name" value="TOD1_MUCI70_glycTrfase_dom"/>
</dbReference>
<feature type="domain" description="TOD1/MUCI70 glycosyltransferase-like" evidence="2">
    <location>
        <begin position="1"/>
        <end position="31"/>
    </location>
</feature>
<feature type="compositionally biased region" description="Basic residues" evidence="1">
    <location>
        <begin position="79"/>
        <end position="93"/>
    </location>
</feature>
<name>A0A2P2NMF2_RHIMU</name>
<dbReference type="Pfam" id="PF04765">
    <property type="entry name" value="TOD1_MUCI70"/>
    <property type="match status" value="1"/>
</dbReference>
<organism evidence="3">
    <name type="scientific">Rhizophora mucronata</name>
    <name type="common">Asiatic mangrove</name>
    <dbReference type="NCBI Taxonomy" id="61149"/>
    <lineage>
        <taxon>Eukaryota</taxon>
        <taxon>Viridiplantae</taxon>
        <taxon>Streptophyta</taxon>
        <taxon>Embryophyta</taxon>
        <taxon>Tracheophyta</taxon>
        <taxon>Spermatophyta</taxon>
        <taxon>Magnoliopsida</taxon>
        <taxon>eudicotyledons</taxon>
        <taxon>Gunneridae</taxon>
        <taxon>Pentapetalae</taxon>
        <taxon>rosids</taxon>
        <taxon>fabids</taxon>
        <taxon>Malpighiales</taxon>
        <taxon>Rhizophoraceae</taxon>
        <taxon>Rhizophora</taxon>
    </lineage>
</organism>
<dbReference type="AlphaFoldDB" id="A0A2P2NMF2"/>
<evidence type="ECO:0000313" key="3">
    <source>
        <dbReference type="EMBL" id="MBX43653.1"/>
    </source>
</evidence>
<protein>
    <recommendedName>
        <fullName evidence="2">TOD1/MUCI70 glycosyltransferase-like domain-containing protein</fullName>
    </recommendedName>
</protein>
<evidence type="ECO:0000256" key="1">
    <source>
        <dbReference type="SAM" id="MobiDB-lite"/>
    </source>
</evidence>
<proteinExistence type="predicted"/>